<evidence type="ECO:0000256" key="6">
    <source>
        <dbReference type="PROSITE-ProRule" id="PRU00169"/>
    </source>
</evidence>
<organism evidence="10 11">
    <name type="scientific">OM182 bacterium BACL3 MAG-120507-bin80</name>
    <dbReference type="NCBI Taxonomy" id="1655577"/>
    <lineage>
        <taxon>Bacteria</taxon>
        <taxon>Pseudomonadati</taxon>
        <taxon>Pseudomonadota</taxon>
        <taxon>Gammaproteobacteria</taxon>
        <taxon>OMG group</taxon>
        <taxon>OM182 clade</taxon>
    </lineage>
</organism>
<dbReference type="PROSITE" id="PS50110">
    <property type="entry name" value="RESPONSE_REGULATORY"/>
    <property type="match status" value="1"/>
</dbReference>
<evidence type="ECO:0000259" key="8">
    <source>
        <dbReference type="PROSITE" id="PS50110"/>
    </source>
</evidence>
<dbReference type="Gene3D" id="6.10.250.690">
    <property type="match status" value="1"/>
</dbReference>
<keyword evidence="3" id="KW-0805">Transcription regulation</keyword>
<comment type="caution">
    <text evidence="10">The sequence shown here is derived from an EMBL/GenBank/DDBJ whole genome shotgun (WGS) entry which is preliminary data.</text>
</comment>
<protein>
    <submittedName>
        <fullName evidence="10">Two-component system response regulator</fullName>
    </submittedName>
</protein>
<accession>A0A0R2SH00</accession>
<dbReference type="GO" id="GO:0032993">
    <property type="term" value="C:protein-DNA complex"/>
    <property type="evidence" value="ECO:0007669"/>
    <property type="project" value="TreeGrafter"/>
</dbReference>
<feature type="modified residue" description="4-aspartylphosphate" evidence="6">
    <location>
        <position position="51"/>
    </location>
</feature>
<keyword evidence="1 6" id="KW-0597">Phosphoprotein</keyword>
<feature type="DNA-binding region" description="OmpR/PhoB-type" evidence="7">
    <location>
        <begin position="124"/>
        <end position="222"/>
    </location>
</feature>
<dbReference type="GO" id="GO:0006355">
    <property type="term" value="P:regulation of DNA-templated transcription"/>
    <property type="evidence" value="ECO:0007669"/>
    <property type="project" value="InterPro"/>
</dbReference>
<keyword evidence="4 7" id="KW-0238">DNA-binding</keyword>
<evidence type="ECO:0000313" key="11">
    <source>
        <dbReference type="Proteomes" id="UP000051934"/>
    </source>
</evidence>
<gene>
    <name evidence="10" type="ORF">ABR69_03470</name>
</gene>
<dbReference type="InterPro" id="IPR039420">
    <property type="entry name" value="WalR-like"/>
</dbReference>
<dbReference type="GO" id="GO:0000976">
    <property type="term" value="F:transcription cis-regulatory region binding"/>
    <property type="evidence" value="ECO:0007669"/>
    <property type="project" value="TreeGrafter"/>
</dbReference>
<evidence type="ECO:0000313" key="10">
    <source>
        <dbReference type="EMBL" id="KRO72610.1"/>
    </source>
</evidence>
<evidence type="ECO:0000256" key="1">
    <source>
        <dbReference type="ARBA" id="ARBA00022553"/>
    </source>
</evidence>
<evidence type="ECO:0000256" key="4">
    <source>
        <dbReference type="ARBA" id="ARBA00023125"/>
    </source>
</evidence>
<dbReference type="InterPro" id="IPR036388">
    <property type="entry name" value="WH-like_DNA-bd_sf"/>
</dbReference>
<dbReference type="InterPro" id="IPR016032">
    <property type="entry name" value="Sig_transdc_resp-reg_C-effctor"/>
</dbReference>
<dbReference type="SUPFAM" id="SSF52172">
    <property type="entry name" value="CheY-like"/>
    <property type="match status" value="1"/>
</dbReference>
<dbReference type="Gene3D" id="3.40.50.2300">
    <property type="match status" value="1"/>
</dbReference>
<dbReference type="EMBL" id="LIBB01000057">
    <property type="protein sequence ID" value="KRO72610.1"/>
    <property type="molecule type" value="Genomic_DNA"/>
</dbReference>
<evidence type="ECO:0000256" key="7">
    <source>
        <dbReference type="PROSITE-ProRule" id="PRU01091"/>
    </source>
</evidence>
<keyword evidence="5" id="KW-0804">Transcription</keyword>
<keyword evidence="2" id="KW-0902">Two-component regulatory system</keyword>
<dbReference type="PROSITE" id="PS51755">
    <property type="entry name" value="OMPR_PHOB"/>
    <property type="match status" value="1"/>
</dbReference>
<dbReference type="Pfam" id="PF00072">
    <property type="entry name" value="Response_reg"/>
    <property type="match status" value="1"/>
</dbReference>
<dbReference type="InterPro" id="IPR001867">
    <property type="entry name" value="OmpR/PhoB-type_DNA-bd"/>
</dbReference>
<dbReference type="AlphaFoldDB" id="A0A0R2SH00"/>
<dbReference type="FunFam" id="3.40.50.2300:FF:000002">
    <property type="entry name" value="DNA-binding response regulator PhoP"/>
    <property type="match status" value="1"/>
</dbReference>
<dbReference type="PANTHER" id="PTHR48111:SF71">
    <property type="entry name" value="TRANSCRIPTIONAL REGULATORY PROTEIN PHOP"/>
    <property type="match status" value="1"/>
</dbReference>
<dbReference type="SUPFAM" id="SSF46894">
    <property type="entry name" value="C-terminal effector domain of the bipartite response regulators"/>
    <property type="match status" value="1"/>
</dbReference>
<sequence>MRLLIVEDEDLLRQQLETGLVQHGFIVDAAADGRNGLYYGTEYDYDAAIIDLGLPEIDGITLIEELRRAGRTFPVLILTARGDWHEKVKGLNAGADDYVVKPYHLEEIVARVNALLRRAAGFAHSSLEFGPIHIDLSAKRVLLNNESVDLTAYEYKLLEYLMLNAGKVISKAQLTEHLYAQDHDRDSNVLEVFVRRLRQKLDPDQSLNPIETVRGQGYRFDLELASESSRAEI</sequence>
<feature type="domain" description="OmpR/PhoB-type" evidence="9">
    <location>
        <begin position="124"/>
        <end position="222"/>
    </location>
</feature>
<feature type="domain" description="Response regulatory" evidence="8">
    <location>
        <begin position="2"/>
        <end position="116"/>
    </location>
</feature>
<proteinExistence type="predicted"/>
<evidence type="ECO:0000259" key="9">
    <source>
        <dbReference type="PROSITE" id="PS51755"/>
    </source>
</evidence>
<dbReference type="GO" id="GO:0005829">
    <property type="term" value="C:cytosol"/>
    <property type="evidence" value="ECO:0007669"/>
    <property type="project" value="TreeGrafter"/>
</dbReference>
<dbReference type="InterPro" id="IPR011006">
    <property type="entry name" value="CheY-like_superfamily"/>
</dbReference>
<dbReference type="FunFam" id="1.10.10.10:FF:000005">
    <property type="entry name" value="Two-component system response regulator"/>
    <property type="match status" value="1"/>
</dbReference>
<dbReference type="PANTHER" id="PTHR48111">
    <property type="entry name" value="REGULATOR OF RPOS"/>
    <property type="match status" value="1"/>
</dbReference>
<reference evidence="10 11" key="1">
    <citation type="submission" date="2015-10" db="EMBL/GenBank/DDBJ databases">
        <title>Metagenome-Assembled Genomes uncover a global brackish microbiome.</title>
        <authorList>
            <person name="Hugerth L.W."/>
            <person name="Larsson J."/>
            <person name="Alneberg J."/>
            <person name="Lindh M.V."/>
            <person name="Legrand C."/>
            <person name="Pinhassi J."/>
            <person name="Andersson A.F."/>
        </authorList>
    </citation>
    <scope>NUCLEOTIDE SEQUENCE [LARGE SCALE GENOMIC DNA]</scope>
    <source>
        <strain evidence="10">BACL4 MAG-120507-bin80</strain>
    </source>
</reference>
<dbReference type="CDD" id="cd00383">
    <property type="entry name" value="trans_reg_C"/>
    <property type="match status" value="1"/>
</dbReference>
<name>A0A0R2SH00_9GAMM</name>
<evidence type="ECO:0000256" key="3">
    <source>
        <dbReference type="ARBA" id="ARBA00023015"/>
    </source>
</evidence>
<dbReference type="Gene3D" id="1.10.10.10">
    <property type="entry name" value="Winged helix-like DNA-binding domain superfamily/Winged helix DNA-binding domain"/>
    <property type="match status" value="1"/>
</dbReference>
<dbReference type="GO" id="GO:0000156">
    <property type="term" value="F:phosphorelay response regulator activity"/>
    <property type="evidence" value="ECO:0007669"/>
    <property type="project" value="TreeGrafter"/>
</dbReference>
<evidence type="ECO:0000256" key="2">
    <source>
        <dbReference type="ARBA" id="ARBA00023012"/>
    </source>
</evidence>
<dbReference type="SMART" id="SM00448">
    <property type="entry name" value="REC"/>
    <property type="match status" value="1"/>
</dbReference>
<dbReference type="SMART" id="SM00862">
    <property type="entry name" value="Trans_reg_C"/>
    <property type="match status" value="1"/>
</dbReference>
<dbReference type="Proteomes" id="UP000051934">
    <property type="component" value="Unassembled WGS sequence"/>
</dbReference>
<dbReference type="InterPro" id="IPR001789">
    <property type="entry name" value="Sig_transdc_resp-reg_receiver"/>
</dbReference>
<dbReference type="CDD" id="cd19934">
    <property type="entry name" value="REC_OmpR_EcPhoP-like"/>
    <property type="match status" value="1"/>
</dbReference>
<dbReference type="Pfam" id="PF00486">
    <property type="entry name" value="Trans_reg_C"/>
    <property type="match status" value="1"/>
</dbReference>
<evidence type="ECO:0000256" key="5">
    <source>
        <dbReference type="ARBA" id="ARBA00023163"/>
    </source>
</evidence>